<feature type="transmembrane region" description="Helical" evidence="6">
    <location>
        <begin position="46"/>
        <end position="69"/>
    </location>
</feature>
<dbReference type="GO" id="GO:0061513">
    <property type="term" value="F:glucose 6-phosphate:phosphate antiporter activity"/>
    <property type="evidence" value="ECO:0007669"/>
    <property type="project" value="TreeGrafter"/>
</dbReference>
<feature type="transmembrane region" description="Helical" evidence="6">
    <location>
        <begin position="123"/>
        <end position="143"/>
    </location>
</feature>
<dbReference type="PROSITE" id="PS50850">
    <property type="entry name" value="MFS"/>
    <property type="match status" value="1"/>
</dbReference>
<name>A0A061S8R4_9CHLO</name>
<dbReference type="Pfam" id="PF07690">
    <property type="entry name" value="MFS_1"/>
    <property type="match status" value="1"/>
</dbReference>
<proteinExistence type="predicted"/>
<feature type="domain" description="Major facilitator superfamily (MFS) profile" evidence="7">
    <location>
        <begin position="46"/>
        <end position="251"/>
    </location>
</feature>
<evidence type="ECO:0000313" key="8">
    <source>
        <dbReference type="EMBL" id="JAC79434.1"/>
    </source>
</evidence>
<feature type="transmembrane region" description="Helical" evidence="6">
    <location>
        <begin position="214"/>
        <end position="235"/>
    </location>
</feature>
<evidence type="ECO:0000256" key="2">
    <source>
        <dbReference type="ARBA" id="ARBA00022692"/>
    </source>
</evidence>
<dbReference type="InterPro" id="IPR011701">
    <property type="entry name" value="MFS"/>
</dbReference>
<dbReference type="InterPro" id="IPR036259">
    <property type="entry name" value="MFS_trans_sf"/>
</dbReference>
<evidence type="ECO:0000256" key="4">
    <source>
        <dbReference type="ARBA" id="ARBA00023136"/>
    </source>
</evidence>
<dbReference type="Gene3D" id="1.20.1250.20">
    <property type="entry name" value="MFS general substrate transporter like domains"/>
    <property type="match status" value="1"/>
</dbReference>
<dbReference type="InterPro" id="IPR051337">
    <property type="entry name" value="OPA_Antiporter"/>
</dbReference>
<evidence type="ECO:0000256" key="1">
    <source>
        <dbReference type="ARBA" id="ARBA00004127"/>
    </source>
</evidence>
<reference evidence="8" key="1">
    <citation type="submission" date="2014-05" db="EMBL/GenBank/DDBJ databases">
        <title>The transcriptome of the halophilic microalga Tetraselmis sp. GSL018 isolated from the Great Salt Lake, Utah.</title>
        <authorList>
            <person name="Jinkerson R.E."/>
            <person name="D'Adamo S."/>
            <person name="Posewitz M.C."/>
        </authorList>
    </citation>
    <scope>NUCLEOTIDE SEQUENCE</scope>
    <source>
        <strain evidence="8">GSL018</strain>
    </source>
</reference>
<evidence type="ECO:0000259" key="7">
    <source>
        <dbReference type="PROSITE" id="PS50850"/>
    </source>
</evidence>
<organism evidence="8">
    <name type="scientific">Tetraselmis sp. GSL018</name>
    <dbReference type="NCBI Taxonomy" id="582737"/>
    <lineage>
        <taxon>Eukaryota</taxon>
        <taxon>Viridiplantae</taxon>
        <taxon>Chlorophyta</taxon>
        <taxon>core chlorophytes</taxon>
        <taxon>Chlorodendrophyceae</taxon>
        <taxon>Chlorodendrales</taxon>
        <taxon>Chlorodendraceae</taxon>
        <taxon>Tetraselmis</taxon>
    </lineage>
</organism>
<dbReference type="GO" id="GO:0016020">
    <property type="term" value="C:membrane"/>
    <property type="evidence" value="ECO:0007669"/>
    <property type="project" value="UniProtKB-ARBA"/>
</dbReference>
<keyword evidence="3 6" id="KW-1133">Transmembrane helix</keyword>
<dbReference type="InterPro" id="IPR020846">
    <property type="entry name" value="MFS_dom"/>
</dbReference>
<accession>A0A061S8R4</accession>
<feature type="compositionally biased region" description="Basic and acidic residues" evidence="5">
    <location>
        <begin position="17"/>
        <end position="28"/>
    </location>
</feature>
<dbReference type="SUPFAM" id="SSF103473">
    <property type="entry name" value="MFS general substrate transporter"/>
    <property type="match status" value="1"/>
</dbReference>
<comment type="subcellular location">
    <subcellularLocation>
        <location evidence="1">Endomembrane system</location>
        <topology evidence="1">Multi-pass membrane protein</topology>
    </subcellularLocation>
</comment>
<dbReference type="PANTHER" id="PTHR43826:SF3">
    <property type="entry name" value="GLUCOSE-6-PHOSPHATE EXCHANGER SLC37A4"/>
    <property type="match status" value="1"/>
</dbReference>
<keyword evidence="2 6" id="KW-0812">Transmembrane</keyword>
<gene>
    <name evidence="8" type="primary">UHPC</name>
    <name evidence="8" type="ORF">TSPGSL018_12728</name>
</gene>
<evidence type="ECO:0000256" key="3">
    <source>
        <dbReference type="ARBA" id="ARBA00022989"/>
    </source>
</evidence>
<dbReference type="EMBL" id="GBEZ01005926">
    <property type="protein sequence ID" value="JAC79434.1"/>
    <property type="molecule type" value="Transcribed_RNA"/>
</dbReference>
<dbReference type="GO" id="GO:0012505">
    <property type="term" value="C:endomembrane system"/>
    <property type="evidence" value="ECO:0007669"/>
    <property type="project" value="UniProtKB-SubCell"/>
</dbReference>
<sequence length="251" mass="26823">MKDSPEKAGYTPVASDMETKDDKKESQEKPNLWKSLKENVLTQPSLYLLAACYFFVYTVRQGVTSWFVFYLIQAKGVPDAAVAAVRVSGLELGGLAGSLLAGRLSDMLIRNCREGEGTVGMRIRVVAGYCLGLAAMLGIFTTIPGDAGALQWLTVFMIGFFIYGPQMLVGLCGAEIAGPKAVGASQGFLGWIAYLGAANAGVPISILVKNFGWGAFFTALMASSLIAFMLLVPILNQKSFRQKRVEAGLAA</sequence>
<evidence type="ECO:0000256" key="6">
    <source>
        <dbReference type="SAM" id="Phobius"/>
    </source>
</evidence>
<keyword evidence="4 6" id="KW-0472">Membrane</keyword>
<feature type="transmembrane region" description="Helical" evidence="6">
    <location>
        <begin position="188"/>
        <end position="208"/>
    </location>
</feature>
<feature type="transmembrane region" description="Helical" evidence="6">
    <location>
        <begin position="81"/>
        <end position="102"/>
    </location>
</feature>
<feature type="transmembrane region" description="Helical" evidence="6">
    <location>
        <begin position="149"/>
        <end position="176"/>
    </location>
</feature>
<feature type="region of interest" description="Disordered" evidence="5">
    <location>
        <begin position="1"/>
        <end position="30"/>
    </location>
</feature>
<protein>
    <submittedName>
        <fullName evidence="8">MFS transporter, OPA family, sugar phosphate sensor protein UhpC</fullName>
    </submittedName>
</protein>
<evidence type="ECO:0000256" key="5">
    <source>
        <dbReference type="SAM" id="MobiDB-lite"/>
    </source>
</evidence>
<dbReference type="GO" id="GO:0035435">
    <property type="term" value="P:phosphate ion transmembrane transport"/>
    <property type="evidence" value="ECO:0007669"/>
    <property type="project" value="TreeGrafter"/>
</dbReference>
<dbReference type="PANTHER" id="PTHR43826">
    <property type="entry name" value="GLUCOSE-6-PHOSPHATE EXCHANGER SLC37A4"/>
    <property type="match status" value="1"/>
</dbReference>
<dbReference type="AlphaFoldDB" id="A0A061S8R4"/>